<dbReference type="GO" id="GO:0005198">
    <property type="term" value="F:structural molecule activity"/>
    <property type="evidence" value="ECO:0007669"/>
    <property type="project" value="InterPro"/>
</dbReference>
<evidence type="ECO:0000259" key="1">
    <source>
        <dbReference type="Pfam" id="PF04512"/>
    </source>
</evidence>
<name>A9YMK9_9BBAC</name>
<feature type="domain" description="Baculovirus polyhedron envelope protein PEP N-terminal" evidence="1">
    <location>
        <begin position="16"/>
        <end position="127"/>
    </location>
</feature>
<sequence>MTRQQQYSRGFVKNFDDIPVSLLFNDMMLWVGADETLKILHLSPQALLCLPESEKRFLKNLCECTDSNKLYVTALGVGLLASRLITRGCVVDNLATHDHNLPQRADAFANIFLTDVLCDLRRDGLLCCVSRKESEIINLLDSSRPLVNESVFV</sequence>
<reference evidence="2 3" key="1">
    <citation type="journal article" date="2008" name="Virus Genes">
        <title>Genomic sequence analysis of a granulovirus isolated from the Old World bollworm, Helicoverpa armigera.</title>
        <authorList>
            <person name="Harrison R.L."/>
            <person name="Popham H.J."/>
        </authorList>
    </citation>
    <scope>NUCLEOTIDE SEQUENCE [LARGE SCALE GENOMIC DNA]</scope>
</reference>
<dbReference type="OrthoDB" id="17883at10239"/>
<dbReference type="GO" id="GO:0019028">
    <property type="term" value="C:viral capsid"/>
    <property type="evidence" value="ECO:0007669"/>
    <property type="project" value="InterPro"/>
</dbReference>
<keyword evidence="2" id="KW-0261">Viral envelope protein</keyword>
<accession>A9YMK9</accession>
<evidence type="ECO:0000313" key="2">
    <source>
        <dbReference type="EMBL" id="ABY47708.1"/>
    </source>
</evidence>
<dbReference type="GeneID" id="10973701"/>
<dbReference type="KEGG" id="vg:10973701"/>
<dbReference type="RefSeq" id="YP_001648999.1">
    <property type="nucleotide sequence ID" value="NC_010240.1"/>
</dbReference>
<dbReference type="GO" id="GO:0019031">
    <property type="term" value="C:viral envelope"/>
    <property type="evidence" value="ECO:0007669"/>
    <property type="project" value="UniProtKB-KW"/>
</dbReference>
<protein>
    <submittedName>
        <fullName evidence="2">Polyhedral envelope protein</fullName>
    </submittedName>
</protein>
<organism evidence="2 3">
    <name type="scientific">Helicoverpa armigera granulovirus</name>
    <dbReference type="NCBI Taxonomy" id="489830"/>
    <lineage>
        <taxon>Viruses</taxon>
        <taxon>Viruses incertae sedis</taxon>
        <taxon>Naldaviricetes</taxon>
        <taxon>Lefavirales</taxon>
        <taxon>Baculoviridae</taxon>
        <taxon>Betabaculovirus</taxon>
        <taxon>Betabaculovirus helarmigerae</taxon>
    </lineage>
</organism>
<dbReference type="Proteomes" id="UP000203266">
    <property type="component" value="Segment"/>
</dbReference>
<proteinExistence type="predicted"/>
<evidence type="ECO:0000313" key="3">
    <source>
        <dbReference type="Proteomes" id="UP000203266"/>
    </source>
</evidence>
<dbReference type="InterPro" id="IPR007600">
    <property type="entry name" value="Baculo_PEP_N"/>
</dbReference>
<keyword evidence="2" id="KW-0946">Virion</keyword>
<dbReference type="EMBL" id="EU255577">
    <property type="protein sequence ID" value="ABY47708.1"/>
    <property type="molecule type" value="Genomic_DNA"/>
</dbReference>
<keyword evidence="3" id="KW-1185">Reference proteome</keyword>
<dbReference type="Pfam" id="PF04512">
    <property type="entry name" value="Baculo_PEP_N"/>
    <property type="match status" value="1"/>
</dbReference>